<dbReference type="Proteomes" id="UP001056778">
    <property type="component" value="Chromosome 2"/>
</dbReference>
<proteinExistence type="predicted"/>
<gene>
    <name evidence="1" type="ORF">MML48_2g00017405</name>
</gene>
<evidence type="ECO:0000313" key="1">
    <source>
        <dbReference type="EMBL" id="KAI4469205.1"/>
    </source>
</evidence>
<comment type="caution">
    <text evidence="1">The sequence shown here is derived from an EMBL/GenBank/DDBJ whole genome shotgun (WGS) entry which is preliminary data.</text>
</comment>
<organism evidence="1 2">
    <name type="scientific">Holotrichia oblita</name>
    <name type="common">Chafer beetle</name>
    <dbReference type="NCBI Taxonomy" id="644536"/>
    <lineage>
        <taxon>Eukaryota</taxon>
        <taxon>Metazoa</taxon>
        <taxon>Ecdysozoa</taxon>
        <taxon>Arthropoda</taxon>
        <taxon>Hexapoda</taxon>
        <taxon>Insecta</taxon>
        <taxon>Pterygota</taxon>
        <taxon>Neoptera</taxon>
        <taxon>Endopterygota</taxon>
        <taxon>Coleoptera</taxon>
        <taxon>Polyphaga</taxon>
        <taxon>Scarabaeiformia</taxon>
        <taxon>Scarabaeidae</taxon>
        <taxon>Melolonthinae</taxon>
        <taxon>Holotrichia</taxon>
    </lineage>
</organism>
<accession>A0ACB9TQV5</accession>
<reference evidence="1" key="1">
    <citation type="submission" date="2022-04" db="EMBL/GenBank/DDBJ databases">
        <title>Chromosome-scale genome assembly of Holotrichia oblita Faldermann.</title>
        <authorList>
            <person name="Rongchong L."/>
        </authorList>
    </citation>
    <scope>NUCLEOTIDE SEQUENCE</scope>
    <source>
        <strain evidence="1">81SQS9</strain>
    </source>
</reference>
<protein>
    <submittedName>
        <fullName evidence="1">Optic atrophy 3 protein opa3</fullName>
    </submittedName>
</protein>
<evidence type="ECO:0000313" key="2">
    <source>
        <dbReference type="Proteomes" id="UP001056778"/>
    </source>
</evidence>
<sequence>MVVGAFPAAKLGALLLKQISKPIANAAKAQAKNSPVFRKYICMPPAQFYNWCEVQTKMWILNLGKPVNIPVLNEAMAIELGANLLGEGIIFLIAAGILIGEYYRSSVKETKKEEAKKAEMVQIQRTLQELYFTMEKQGAELREMTRNMHDLESRVVQIPWQSKKNASSSGKDKSPPSEPPGSLAPPILSGEPILTLEELETDTIDVPLTKTKNRMEGAGIILTAIDEIEQELFRSEDLRCRKVGIIMQALDHIYKNVYRVELTV</sequence>
<dbReference type="EMBL" id="CM043016">
    <property type="protein sequence ID" value="KAI4469205.1"/>
    <property type="molecule type" value="Genomic_DNA"/>
</dbReference>
<name>A0ACB9TQV5_HOLOL</name>
<keyword evidence="2" id="KW-1185">Reference proteome</keyword>